<evidence type="ECO:0000259" key="1">
    <source>
        <dbReference type="PROSITE" id="PS51819"/>
    </source>
</evidence>
<reference evidence="2 3" key="1">
    <citation type="submission" date="2018-07" db="EMBL/GenBank/DDBJ databases">
        <title>Complete genome sequencing of Ornithinimicrobium sp. AMA3305.</title>
        <authorList>
            <person name="Bae J.-W."/>
        </authorList>
    </citation>
    <scope>NUCLEOTIDE SEQUENCE [LARGE SCALE GENOMIC DNA]</scope>
    <source>
        <strain evidence="2 3">AMA3305</strain>
    </source>
</reference>
<evidence type="ECO:0000313" key="2">
    <source>
        <dbReference type="EMBL" id="AXH95554.1"/>
    </source>
</evidence>
<dbReference type="PROSITE" id="PS51819">
    <property type="entry name" value="VOC"/>
    <property type="match status" value="1"/>
</dbReference>
<dbReference type="PANTHER" id="PTHR40265:SF1">
    <property type="entry name" value="GLYOXALASE-LIKE DOMAIN-CONTAINING PROTEIN"/>
    <property type="match status" value="1"/>
</dbReference>
<dbReference type="PANTHER" id="PTHR40265">
    <property type="entry name" value="BLL2707 PROTEIN"/>
    <property type="match status" value="1"/>
</dbReference>
<dbReference type="AlphaFoldDB" id="A0A345NKJ6"/>
<dbReference type="InterPro" id="IPR029068">
    <property type="entry name" value="Glyas_Bleomycin-R_OHBP_Dase"/>
</dbReference>
<accession>A0A345NKJ6</accession>
<dbReference type="InterPro" id="IPR037523">
    <property type="entry name" value="VOC_core"/>
</dbReference>
<name>A0A345NKJ6_9MICO</name>
<protein>
    <submittedName>
        <fullName evidence="2">VOC family protein</fullName>
    </submittedName>
</protein>
<dbReference type="Pfam" id="PF13468">
    <property type="entry name" value="Glyoxalase_3"/>
    <property type="match status" value="1"/>
</dbReference>
<dbReference type="Gene3D" id="3.10.180.10">
    <property type="entry name" value="2,3-Dihydroxybiphenyl 1,2-Dioxygenase, domain 1"/>
    <property type="match status" value="1"/>
</dbReference>
<keyword evidence="3" id="KW-1185">Reference proteome</keyword>
<feature type="domain" description="VOC" evidence="1">
    <location>
        <begin position="7"/>
        <end position="150"/>
    </location>
</feature>
<dbReference type="SUPFAM" id="SSF54593">
    <property type="entry name" value="Glyoxalase/Bleomycin resistance protein/Dihydroxybiphenyl dioxygenase"/>
    <property type="match status" value="1"/>
</dbReference>
<dbReference type="KEGG" id="orn:DV701_04935"/>
<dbReference type="InterPro" id="IPR025870">
    <property type="entry name" value="Glyoxalase-like_dom"/>
</dbReference>
<evidence type="ECO:0000313" key="3">
    <source>
        <dbReference type="Proteomes" id="UP000253790"/>
    </source>
</evidence>
<proteinExistence type="predicted"/>
<gene>
    <name evidence="2" type="ORF">DV701_04935</name>
</gene>
<dbReference type="OrthoDB" id="3227561at2"/>
<sequence length="219" mass="22874">MVTMTAVLDHLVLAVPDLDEAVRDLAGRTGVVAAPGGSHPGRGTRNALLGLTWRGGSRCYLELLGPDPEQVGVPPQDTMLGFGRLGRGFAPRLHTWAVRPSDLDATVRTAREAGIEVGEAVAASRATPSGDRLAWRLAVPDPLGFGGAQPFLIDWQGTAHPSDAELPVLELLGVELRHPDADALARVLRVLGVDVPVVQAPQAGLGARLGTPRGPVELG</sequence>
<dbReference type="Proteomes" id="UP000253790">
    <property type="component" value="Chromosome"/>
</dbReference>
<organism evidence="2 3">
    <name type="scientific">Ornithinimicrobium avium</name>
    <dbReference type="NCBI Taxonomy" id="2283195"/>
    <lineage>
        <taxon>Bacteria</taxon>
        <taxon>Bacillati</taxon>
        <taxon>Actinomycetota</taxon>
        <taxon>Actinomycetes</taxon>
        <taxon>Micrococcales</taxon>
        <taxon>Ornithinimicrobiaceae</taxon>
        <taxon>Ornithinimicrobium</taxon>
    </lineage>
</organism>
<dbReference type="EMBL" id="CP031229">
    <property type="protein sequence ID" value="AXH95554.1"/>
    <property type="molecule type" value="Genomic_DNA"/>
</dbReference>